<keyword evidence="1" id="KW-1133">Transmembrane helix</keyword>
<dbReference type="Proteomes" id="UP000189661">
    <property type="component" value="Chromosome"/>
</dbReference>
<feature type="transmembrane region" description="Helical" evidence="1">
    <location>
        <begin position="68"/>
        <end position="89"/>
    </location>
</feature>
<organism evidence="2 3">
    <name type="scientific">Planococcus faecalis</name>
    <dbReference type="NCBI Taxonomy" id="1598147"/>
    <lineage>
        <taxon>Bacteria</taxon>
        <taxon>Bacillati</taxon>
        <taxon>Bacillota</taxon>
        <taxon>Bacilli</taxon>
        <taxon>Bacillales</taxon>
        <taxon>Caryophanaceae</taxon>
        <taxon>Planococcus</taxon>
    </lineage>
</organism>
<accession>A0ABM6IW46</accession>
<keyword evidence="3" id="KW-1185">Reference proteome</keyword>
<evidence type="ECO:0000256" key="1">
    <source>
        <dbReference type="SAM" id="Phobius"/>
    </source>
</evidence>
<name>A0ABM6IW46_9BACL</name>
<reference evidence="2 3" key="1">
    <citation type="submission" date="2017-01" db="EMBL/GenBank/DDBJ databases">
        <title>Planococcus faecalis genome complete sequence.</title>
        <authorList>
            <person name="Lee P.C."/>
        </authorList>
    </citation>
    <scope>NUCLEOTIDE SEQUENCE [LARGE SCALE GENOMIC DNA]</scope>
    <source>
        <strain evidence="2 3">AJ003</strain>
    </source>
</reference>
<dbReference type="EMBL" id="CP019401">
    <property type="protein sequence ID" value="AQU80731.1"/>
    <property type="molecule type" value="Genomic_DNA"/>
</dbReference>
<protein>
    <submittedName>
        <fullName evidence="2">3-isopropylmalate dehydrogenase</fullName>
    </submittedName>
</protein>
<feature type="transmembrane region" description="Helical" evidence="1">
    <location>
        <begin position="6"/>
        <end position="24"/>
    </location>
</feature>
<evidence type="ECO:0000313" key="2">
    <source>
        <dbReference type="EMBL" id="AQU80731.1"/>
    </source>
</evidence>
<feature type="transmembrane region" description="Helical" evidence="1">
    <location>
        <begin position="36"/>
        <end position="56"/>
    </location>
</feature>
<proteinExistence type="predicted"/>
<sequence length="97" mass="10895">MSGFFLILMGFFIVGANLMGFIFYKKRENLYDAAFILFLLTVLFGAIGGLIALLVIRDAFALFYGLQVGYYLLLNSVVAFLIALVVTAIQRYNHNKL</sequence>
<keyword evidence="1" id="KW-0472">Membrane</keyword>
<gene>
    <name evidence="2" type="ORF">AJGP001_16185</name>
</gene>
<evidence type="ECO:0000313" key="3">
    <source>
        <dbReference type="Proteomes" id="UP000189661"/>
    </source>
</evidence>
<keyword evidence="1" id="KW-0812">Transmembrane</keyword>
<dbReference type="RefSeq" id="WP_071152797.1">
    <property type="nucleotide sequence ID" value="NZ_CP019401.1"/>
</dbReference>